<gene>
    <name evidence="3" type="ORF">Mal48_45250</name>
</gene>
<dbReference type="Gene3D" id="3.30.70.100">
    <property type="match status" value="2"/>
</dbReference>
<feature type="chain" id="PRO_5022074432" evidence="1">
    <location>
        <begin position="23"/>
        <end position="171"/>
    </location>
</feature>
<dbReference type="SUPFAM" id="SSF55008">
    <property type="entry name" value="HMA, heavy metal-associated domain"/>
    <property type="match status" value="2"/>
</dbReference>
<keyword evidence="4" id="KW-1185">Reference proteome</keyword>
<proteinExistence type="predicted"/>
<keyword evidence="1" id="KW-0732">Signal</keyword>
<dbReference type="EMBL" id="CP036267">
    <property type="protein sequence ID" value="QDT35249.1"/>
    <property type="molecule type" value="Genomic_DNA"/>
</dbReference>
<organism evidence="3 4">
    <name type="scientific">Thalassoglobus polymorphus</name>
    <dbReference type="NCBI Taxonomy" id="2527994"/>
    <lineage>
        <taxon>Bacteria</taxon>
        <taxon>Pseudomonadati</taxon>
        <taxon>Planctomycetota</taxon>
        <taxon>Planctomycetia</taxon>
        <taxon>Planctomycetales</taxon>
        <taxon>Planctomycetaceae</taxon>
        <taxon>Thalassoglobus</taxon>
    </lineage>
</organism>
<evidence type="ECO:0000313" key="3">
    <source>
        <dbReference type="EMBL" id="QDT35249.1"/>
    </source>
</evidence>
<evidence type="ECO:0000256" key="1">
    <source>
        <dbReference type="SAM" id="SignalP"/>
    </source>
</evidence>
<dbReference type="KEGG" id="tpol:Mal48_45250"/>
<dbReference type="InterPro" id="IPR006121">
    <property type="entry name" value="HMA_dom"/>
</dbReference>
<dbReference type="RefSeq" id="WP_145204510.1">
    <property type="nucleotide sequence ID" value="NZ_CP036267.1"/>
</dbReference>
<dbReference type="OrthoDB" id="279842at2"/>
<reference evidence="3 4" key="1">
    <citation type="submission" date="2019-02" db="EMBL/GenBank/DDBJ databases">
        <title>Deep-cultivation of Planctomycetes and their phenomic and genomic characterization uncovers novel biology.</title>
        <authorList>
            <person name="Wiegand S."/>
            <person name="Jogler M."/>
            <person name="Boedeker C."/>
            <person name="Pinto D."/>
            <person name="Vollmers J."/>
            <person name="Rivas-Marin E."/>
            <person name="Kohn T."/>
            <person name="Peeters S.H."/>
            <person name="Heuer A."/>
            <person name="Rast P."/>
            <person name="Oberbeckmann S."/>
            <person name="Bunk B."/>
            <person name="Jeske O."/>
            <person name="Meyerdierks A."/>
            <person name="Storesund J.E."/>
            <person name="Kallscheuer N."/>
            <person name="Luecker S."/>
            <person name="Lage O.M."/>
            <person name="Pohl T."/>
            <person name="Merkel B.J."/>
            <person name="Hornburger P."/>
            <person name="Mueller R.-W."/>
            <person name="Bruemmer F."/>
            <person name="Labrenz M."/>
            <person name="Spormann A.M."/>
            <person name="Op den Camp H."/>
            <person name="Overmann J."/>
            <person name="Amann R."/>
            <person name="Jetten M.S.M."/>
            <person name="Mascher T."/>
            <person name="Medema M.H."/>
            <person name="Devos D.P."/>
            <person name="Kaster A.-K."/>
            <person name="Ovreas L."/>
            <person name="Rohde M."/>
            <person name="Galperin M.Y."/>
            <person name="Jogler C."/>
        </authorList>
    </citation>
    <scope>NUCLEOTIDE SEQUENCE [LARGE SCALE GENOMIC DNA]</scope>
    <source>
        <strain evidence="3 4">Mal48</strain>
    </source>
</reference>
<accession>A0A517QUC7</accession>
<dbReference type="GO" id="GO:0046872">
    <property type="term" value="F:metal ion binding"/>
    <property type="evidence" value="ECO:0007669"/>
    <property type="project" value="InterPro"/>
</dbReference>
<sequence length="171" mass="17879" precursor="true">MNAQRLFFSCLLASLIASPILADEITVEGVHLCCGKCVTGAKDALTDVDGVSRVRVNKTKARVVFEVKNAKSAQSGLKSLAEAGFYGKPSIEGPKFEIDKTAKKDAVSVENMHLCCGGCFRAAEKAAKSVEGVAEAKANGDDGTLQLTGSKISHAAVLKALHEAGFHGTVK</sequence>
<evidence type="ECO:0000259" key="2">
    <source>
        <dbReference type="PROSITE" id="PS50846"/>
    </source>
</evidence>
<dbReference type="CDD" id="cd00371">
    <property type="entry name" value="HMA"/>
    <property type="match status" value="2"/>
</dbReference>
<protein>
    <submittedName>
        <fullName evidence="3">Copper exporting ATPase</fullName>
    </submittedName>
</protein>
<dbReference type="Pfam" id="PF00403">
    <property type="entry name" value="HMA"/>
    <property type="match status" value="1"/>
</dbReference>
<evidence type="ECO:0000313" key="4">
    <source>
        <dbReference type="Proteomes" id="UP000315724"/>
    </source>
</evidence>
<dbReference type="InterPro" id="IPR036163">
    <property type="entry name" value="HMA_dom_sf"/>
</dbReference>
<dbReference type="AlphaFoldDB" id="A0A517QUC7"/>
<feature type="domain" description="HMA" evidence="2">
    <location>
        <begin position="103"/>
        <end position="169"/>
    </location>
</feature>
<name>A0A517QUC7_9PLAN</name>
<feature type="signal peptide" evidence="1">
    <location>
        <begin position="1"/>
        <end position="22"/>
    </location>
</feature>
<dbReference type="Proteomes" id="UP000315724">
    <property type="component" value="Chromosome"/>
</dbReference>
<dbReference type="PROSITE" id="PS50846">
    <property type="entry name" value="HMA_2"/>
    <property type="match status" value="1"/>
</dbReference>